<gene>
    <name evidence="1" type="ORF">AX774_g3451</name>
</gene>
<name>A0A1R1PQ16_ZANCU</name>
<dbReference type="AlphaFoldDB" id="A0A1R1PQ16"/>
<evidence type="ECO:0000313" key="2">
    <source>
        <dbReference type="Proteomes" id="UP000188320"/>
    </source>
</evidence>
<dbReference type="EMBL" id="LSSK01000524">
    <property type="protein sequence ID" value="OMH83050.1"/>
    <property type="molecule type" value="Genomic_DNA"/>
</dbReference>
<protein>
    <submittedName>
        <fullName evidence="1">Uncharacterized protein</fullName>
    </submittedName>
</protein>
<reference evidence="2" key="1">
    <citation type="submission" date="2017-01" db="EMBL/GenBank/DDBJ databases">
        <authorList>
            <person name="Wang Y."/>
            <person name="White M."/>
            <person name="Kvist S."/>
            <person name="Moncalvo J.-M."/>
        </authorList>
    </citation>
    <scope>NUCLEOTIDE SEQUENCE [LARGE SCALE GENOMIC DNA]</scope>
    <source>
        <strain evidence="2">COL-18-3</strain>
    </source>
</reference>
<evidence type="ECO:0000313" key="1">
    <source>
        <dbReference type="EMBL" id="OMH83050.1"/>
    </source>
</evidence>
<sequence>MGLSMIDSGNGRNLKMNQHSPVFVEFKRRLWWAVFLRHQPVFKHLTEAEDVSEKKSGRRFFQTLQTFKYVER</sequence>
<accession>A0A1R1PQ16</accession>
<proteinExistence type="predicted"/>
<keyword evidence="2" id="KW-1185">Reference proteome</keyword>
<dbReference type="Proteomes" id="UP000188320">
    <property type="component" value="Unassembled WGS sequence"/>
</dbReference>
<organism evidence="1 2">
    <name type="scientific">Zancudomyces culisetae</name>
    <name type="common">Gut fungus</name>
    <name type="synonym">Smittium culisetae</name>
    <dbReference type="NCBI Taxonomy" id="1213189"/>
    <lineage>
        <taxon>Eukaryota</taxon>
        <taxon>Fungi</taxon>
        <taxon>Fungi incertae sedis</taxon>
        <taxon>Zoopagomycota</taxon>
        <taxon>Kickxellomycotina</taxon>
        <taxon>Harpellomycetes</taxon>
        <taxon>Harpellales</taxon>
        <taxon>Legeriomycetaceae</taxon>
        <taxon>Zancudomyces</taxon>
    </lineage>
</organism>
<comment type="caution">
    <text evidence="1">The sequence shown here is derived from an EMBL/GenBank/DDBJ whole genome shotgun (WGS) entry which is preliminary data.</text>
</comment>